<dbReference type="InterPro" id="IPR001288">
    <property type="entry name" value="Translation_initiation_fac_3"/>
</dbReference>
<dbReference type="GO" id="GO:0016020">
    <property type="term" value="C:membrane"/>
    <property type="evidence" value="ECO:0007669"/>
    <property type="project" value="TreeGrafter"/>
</dbReference>
<dbReference type="PROSITE" id="PS00938">
    <property type="entry name" value="IF3"/>
    <property type="match status" value="1"/>
</dbReference>
<dbReference type="InterPro" id="IPR019813">
    <property type="entry name" value="Translation_initiation_fac3_CS"/>
</dbReference>
<comment type="similarity">
    <text evidence="1 4 6">Belongs to the IF-3 family.</text>
</comment>
<name>I0ERX3_HELCM</name>
<evidence type="ECO:0000256" key="7">
    <source>
        <dbReference type="SAM" id="MobiDB-lite"/>
    </source>
</evidence>
<keyword evidence="2 4" id="KW-0396">Initiation factor</keyword>
<dbReference type="OrthoDB" id="9806014at2"/>
<dbReference type="AlphaFoldDB" id="I0ERX3"/>
<reference evidence="10 11" key="1">
    <citation type="journal article" date="2013" name="PLoS ONE">
        <title>Sequence Divergence and Conservation in Genomes ofHelicobacter cetorum Strains from a Dolphin and a Whale.</title>
        <authorList>
            <person name="Kersulyte D."/>
            <person name="Rossi M."/>
            <person name="Berg D.E."/>
        </authorList>
    </citation>
    <scope>NUCLEOTIDE SEQUENCE [LARGE SCALE GENOMIC DNA]</scope>
    <source>
        <strain evidence="10 11">MIT 99-5656</strain>
    </source>
</reference>
<sequence>MSKNEVLLNEDINFKEVRCVGDDGEVHGIISSREALNIARNLGLDLVLISANAKPPVCKVMDYNKFRYQNEKKIKEAKKKQKQIEIKEIKLSTQIAQNDINYKVKHAREFIEANKHVKFKVVLKGRESQNPRAGLDVLFRVQTMMEDLANPEREPKTEGRFVSWMFVPKKDQESVKTKKNHKEISNAQTSHTQPPFNSINLMKGENHAKNED</sequence>
<dbReference type="SUPFAM" id="SSF54364">
    <property type="entry name" value="Translation initiation factor IF3, N-terminal domain"/>
    <property type="match status" value="1"/>
</dbReference>
<keyword evidence="4" id="KW-0963">Cytoplasm</keyword>
<evidence type="ECO:0000256" key="5">
    <source>
        <dbReference type="NCBIfam" id="TIGR00168"/>
    </source>
</evidence>
<feature type="region of interest" description="Disordered" evidence="7">
    <location>
        <begin position="172"/>
        <end position="212"/>
    </location>
</feature>
<feature type="domain" description="Translation initiation factor 3 N-terminal" evidence="9">
    <location>
        <begin position="8"/>
        <end position="77"/>
    </location>
</feature>
<dbReference type="Proteomes" id="UP000005013">
    <property type="component" value="Chromosome"/>
</dbReference>
<dbReference type="SUPFAM" id="SSF55200">
    <property type="entry name" value="Translation initiation factor IF3, C-terminal domain"/>
    <property type="match status" value="1"/>
</dbReference>
<dbReference type="InterPro" id="IPR019815">
    <property type="entry name" value="Translation_initiation_fac_3_C"/>
</dbReference>
<dbReference type="KEGG" id="hcm:HCD_03380"/>
<dbReference type="FunFam" id="3.10.20.80:FF:000001">
    <property type="entry name" value="Translation initiation factor IF-3"/>
    <property type="match status" value="1"/>
</dbReference>
<dbReference type="InterPro" id="IPR019814">
    <property type="entry name" value="Translation_initiation_fac_3_N"/>
</dbReference>
<dbReference type="GO" id="GO:0005829">
    <property type="term" value="C:cytosol"/>
    <property type="evidence" value="ECO:0007669"/>
    <property type="project" value="TreeGrafter"/>
</dbReference>
<dbReference type="Pfam" id="PF05198">
    <property type="entry name" value="IF3_N"/>
    <property type="match status" value="1"/>
</dbReference>
<evidence type="ECO:0000256" key="2">
    <source>
        <dbReference type="ARBA" id="ARBA00022540"/>
    </source>
</evidence>
<dbReference type="PANTHER" id="PTHR10938">
    <property type="entry name" value="TRANSLATION INITIATION FACTOR IF-3"/>
    <property type="match status" value="1"/>
</dbReference>
<comment type="subunit">
    <text evidence="4 6">Monomer.</text>
</comment>
<keyword evidence="3 4" id="KW-0648">Protein biosynthesis</keyword>
<evidence type="ECO:0000259" key="8">
    <source>
        <dbReference type="Pfam" id="PF00707"/>
    </source>
</evidence>
<dbReference type="EMBL" id="CP003481">
    <property type="protein sequence ID" value="AFI05692.1"/>
    <property type="molecule type" value="Genomic_DNA"/>
</dbReference>
<accession>I0ERX3</accession>
<comment type="function">
    <text evidence="4 6">IF-3 binds to the 30S ribosomal subunit and shifts the equilibrium between 70S ribosomes and their 50S and 30S subunits in favor of the free subunits, thus enhancing the availability of 30S subunits on which protein synthesis initiation begins.</text>
</comment>
<dbReference type="STRING" id="1163745.HCD_03380"/>
<evidence type="ECO:0000256" key="1">
    <source>
        <dbReference type="ARBA" id="ARBA00005439"/>
    </source>
</evidence>
<dbReference type="GO" id="GO:0043022">
    <property type="term" value="F:ribosome binding"/>
    <property type="evidence" value="ECO:0007669"/>
    <property type="project" value="TreeGrafter"/>
</dbReference>
<dbReference type="eggNOG" id="COG0290">
    <property type="taxonomic scope" value="Bacteria"/>
</dbReference>
<dbReference type="HAMAP" id="MF_00080">
    <property type="entry name" value="IF_3"/>
    <property type="match status" value="1"/>
</dbReference>
<feature type="compositionally biased region" description="Polar residues" evidence="7">
    <location>
        <begin position="185"/>
        <end position="200"/>
    </location>
</feature>
<dbReference type="GO" id="GO:0032790">
    <property type="term" value="P:ribosome disassembly"/>
    <property type="evidence" value="ECO:0007669"/>
    <property type="project" value="TreeGrafter"/>
</dbReference>
<dbReference type="PANTHER" id="PTHR10938:SF0">
    <property type="entry name" value="TRANSLATION INITIATION FACTOR IF-3, MITOCHONDRIAL"/>
    <property type="match status" value="1"/>
</dbReference>
<organism evidence="10 11">
    <name type="scientific">Helicobacter cetorum (strain ATCC BAA-540 / CCUG 52418 / MIT 99-5656)</name>
    <dbReference type="NCBI Taxonomy" id="1163745"/>
    <lineage>
        <taxon>Bacteria</taxon>
        <taxon>Pseudomonadati</taxon>
        <taxon>Campylobacterota</taxon>
        <taxon>Epsilonproteobacteria</taxon>
        <taxon>Campylobacterales</taxon>
        <taxon>Helicobacteraceae</taxon>
        <taxon>Helicobacter</taxon>
    </lineage>
</organism>
<dbReference type="HOGENOM" id="CLU_054919_3_2_7"/>
<evidence type="ECO:0000313" key="11">
    <source>
        <dbReference type="Proteomes" id="UP000005013"/>
    </source>
</evidence>
<evidence type="ECO:0000259" key="9">
    <source>
        <dbReference type="Pfam" id="PF05198"/>
    </source>
</evidence>
<dbReference type="RefSeq" id="WP_014659201.1">
    <property type="nucleotide sequence ID" value="NC_017735.1"/>
</dbReference>
<keyword evidence="11" id="KW-1185">Reference proteome</keyword>
<feature type="domain" description="Translation initiation factor 3 C-terminal" evidence="8">
    <location>
        <begin position="84"/>
        <end position="169"/>
    </location>
</feature>
<protein>
    <recommendedName>
        <fullName evidence="4 5">Translation initiation factor IF-3</fullName>
    </recommendedName>
</protein>
<evidence type="ECO:0000313" key="10">
    <source>
        <dbReference type="EMBL" id="AFI05692.1"/>
    </source>
</evidence>
<evidence type="ECO:0000256" key="6">
    <source>
        <dbReference type="RuleBase" id="RU000646"/>
    </source>
</evidence>
<evidence type="ECO:0000256" key="4">
    <source>
        <dbReference type="HAMAP-Rule" id="MF_00080"/>
    </source>
</evidence>
<dbReference type="Gene3D" id="3.10.20.80">
    <property type="entry name" value="Translation initiation factor 3 (IF-3), N-terminal domain"/>
    <property type="match status" value="1"/>
</dbReference>
<evidence type="ECO:0000256" key="3">
    <source>
        <dbReference type="ARBA" id="ARBA00022917"/>
    </source>
</evidence>
<proteinExistence type="inferred from homology"/>
<gene>
    <name evidence="4 10" type="primary">infC</name>
    <name evidence="10" type="ordered locus">HCD_03380</name>
</gene>
<dbReference type="Gene3D" id="3.30.110.10">
    <property type="entry name" value="Translation initiation factor 3 (IF-3), C-terminal domain"/>
    <property type="match status" value="1"/>
</dbReference>
<comment type="subcellular location">
    <subcellularLocation>
        <location evidence="4 6">Cytoplasm</location>
    </subcellularLocation>
</comment>
<dbReference type="GO" id="GO:0003743">
    <property type="term" value="F:translation initiation factor activity"/>
    <property type="evidence" value="ECO:0007669"/>
    <property type="project" value="UniProtKB-UniRule"/>
</dbReference>
<dbReference type="InterPro" id="IPR036788">
    <property type="entry name" value="T_IF-3_C_sf"/>
</dbReference>
<dbReference type="PATRIC" id="fig|1163745.3.peg.719"/>
<dbReference type="InterPro" id="IPR036787">
    <property type="entry name" value="T_IF-3_N_sf"/>
</dbReference>
<dbReference type="NCBIfam" id="TIGR00168">
    <property type="entry name" value="infC"/>
    <property type="match status" value="1"/>
</dbReference>
<dbReference type="Pfam" id="PF00707">
    <property type="entry name" value="IF3_C"/>
    <property type="match status" value="1"/>
</dbReference>